<accession>A0A2G9V4P6</accession>
<keyword evidence="1" id="KW-1133">Transmembrane helix</keyword>
<dbReference type="InterPro" id="IPR010558">
    <property type="entry name" value="Ly-6-related"/>
</dbReference>
<evidence type="ECO:0008006" key="4">
    <source>
        <dbReference type="Google" id="ProtNLM"/>
    </source>
</evidence>
<dbReference type="GO" id="GO:0043025">
    <property type="term" value="C:neuronal cell body"/>
    <property type="evidence" value="ECO:0007669"/>
    <property type="project" value="TreeGrafter"/>
</dbReference>
<evidence type="ECO:0000313" key="3">
    <source>
        <dbReference type="Proteomes" id="UP000230423"/>
    </source>
</evidence>
<organism evidence="2 3">
    <name type="scientific">Teladorsagia circumcincta</name>
    <name type="common">Brown stomach worm</name>
    <name type="synonym">Ostertagia circumcincta</name>
    <dbReference type="NCBI Taxonomy" id="45464"/>
    <lineage>
        <taxon>Eukaryota</taxon>
        <taxon>Metazoa</taxon>
        <taxon>Ecdysozoa</taxon>
        <taxon>Nematoda</taxon>
        <taxon>Chromadorea</taxon>
        <taxon>Rhabditida</taxon>
        <taxon>Rhabditina</taxon>
        <taxon>Rhabditomorpha</taxon>
        <taxon>Strongyloidea</taxon>
        <taxon>Trichostrongylidae</taxon>
        <taxon>Teladorsagia</taxon>
    </lineage>
</organism>
<dbReference type="PANTHER" id="PTHR34722">
    <property type="entry name" value="HOMOLOG OF ODR-2 (TWO)-RELATED"/>
    <property type="match status" value="1"/>
</dbReference>
<dbReference type="EMBL" id="KZ344996">
    <property type="protein sequence ID" value="PIO77483.1"/>
    <property type="molecule type" value="Genomic_DNA"/>
</dbReference>
<sequence length="83" mass="9698">MKDVLIKGFNETIVSWYRWMQRDSCRPYRKKELFKLGGDQVDESTIDVCTCYADYCNGNSSATLSTLLISFMITLTYILLFLY</sequence>
<keyword evidence="1" id="KW-0472">Membrane</keyword>
<dbReference type="OrthoDB" id="5824333at2759"/>
<keyword evidence="1" id="KW-0812">Transmembrane</keyword>
<dbReference type="GO" id="GO:0030424">
    <property type="term" value="C:axon"/>
    <property type="evidence" value="ECO:0007669"/>
    <property type="project" value="TreeGrafter"/>
</dbReference>
<protein>
    <recommendedName>
        <fullName evidence="4">Protein quiver</fullName>
    </recommendedName>
</protein>
<dbReference type="GO" id="GO:1990834">
    <property type="term" value="P:response to odorant"/>
    <property type="evidence" value="ECO:0007669"/>
    <property type="project" value="TreeGrafter"/>
</dbReference>
<dbReference type="GO" id="GO:0042048">
    <property type="term" value="P:olfactory behavior"/>
    <property type="evidence" value="ECO:0007669"/>
    <property type="project" value="TreeGrafter"/>
</dbReference>
<evidence type="ECO:0000256" key="1">
    <source>
        <dbReference type="SAM" id="Phobius"/>
    </source>
</evidence>
<reference evidence="2 3" key="1">
    <citation type="submission" date="2015-09" db="EMBL/GenBank/DDBJ databases">
        <title>Draft genome of the parasitic nematode Teladorsagia circumcincta isolate WARC Sus (inbred).</title>
        <authorList>
            <person name="Mitreva M."/>
        </authorList>
    </citation>
    <scope>NUCLEOTIDE SEQUENCE [LARGE SCALE GENOMIC DNA]</scope>
    <source>
        <strain evidence="2 3">S</strain>
    </source>
</reference>
<dbReference type="AlphaFoldDB" id="A0A2G9V4P6"/>
<proteinExistence type="predicted"/>
<dbReference type="Proteomes" id="UP000230423">
    <property type="component" value="Unassembled WGS sequence"/>
</dbReference>
<feature type="transmembrane region" description="Helical" evidence="1">
    <location>
        <begin position="62"/>
        <end position="82"/>
    </location>
</feature>
<dbReference type="PANTHER" id="PTHR34722:SF1">
    <property type="entry name" value="HOMOLOG OF ODR-2 (TWO)"/>
    <property type="match status" value="1"/>
</dbReference>
<keyword evidence="3" id="KW-1185">Reference proteome</keyword>
<dbReference type="Pfam" id="PF06579">
    <property type="entry name" value="Ly-6_related"/>
    <property type="match status" value="1"/>
</dbReference>
<gene>
    <name evidence="2" type="ORF">TELCIR_00433</name>
</gene>
<evidence type="ECO:0000313" key="2">
    <source>
        <dbReference type="EMBL" id="PIO77483.1"/>
    </source>
</evidence>
<name>A0A2G9V4P6_TELCI</name>